<evidence type="ECO:0000313" key="3">
    <source>
        <dbReference type="Proteomes" id="UP000198751"/>
    </source>
</evidence>
<keyword evidence="3" id="KW-1185">Reference proteome</keyword>
<organism evidence="2 3">
    <name type="scientific">Pseudarthrobacter equi</name>
    <dbReference type="NCBI Taxonomy" id="728066"/>
    <lineage>
        <taxon>Bacteria</taxon>
        <taxon>Bacillati</taxon>
        <taxon>Actinomycetota</taxon>
        <taxon>Actinomycetes</taxon>
        <taxon>Micrococcales</taxon>
        <taxon>Micrococcaceae</taxon>
        <taxon>Pseudarthrobacter</taxon>
    </lineage>
</organism>
<dbReference type="AlphaFoldDB" id="A0A1H1SIU1"/>
<feature type="region of interest" description="Disordered" evidence="1">
    <location>
        <begin position="36"/>
        <end position="146"/>
    </location>
</feature>
<gene>
    <name evidence="2" type="ORF">SAMN04489743_0161</name>
</gene>
<accession>A0A1H1SIU1</accession>
<sequence length="294" mass="28717">MESRWSMPREAAPRGQRSARVAVAAALALPLWLTACNGLPASPQGGTAASPAAAPGAAVPAPQPQASPPAGTAAITSGASTPSGGTSPQQPSGARPEGVAAPAPAVTGRPGSAATASGVPEPGTTPSAEPPPSAEPSPAAAPERMPAAQGTVTAYFVLLDDGGNNGVRFGCNDSLVGVDQARPAGKDPLPAAMNALLAAGSGASLPASDVPSGREIYNALAGSRLKFLSGSFDGTAVTVYLSGALSLGGVCDIPRLEAQLTQTALAAVGAVRAQVYLNGRPLAEVLRLEGTPGQ</sequence>
<feature type="compositionally biased region" description="Low complexity" evidence="1">
    <location>
        <begin position="36"/>
        <end position="60"/>
    </location>
</feature>
<name>A0A1H1SIU1_9MICC</name>
<evidence type="ECO:0000313" key="2">
    <source>
        <dbReference type="EMBL" id="SDS47970.1"/>
    </source>
</evidence>
<dbReference type="EMBL" id="LT629779">
    <property type="protein sequence ID" value="SDS47970.1"/>
    <property type="molecule type" value="Genomic_DNA"/>
</dbReference>
<evidence type="ECO:0000256" key="1">
    <source>
        <dbReference type="SAM" id="MobiDB-lite"/>
    </source>
</evidence>
<reference evidence="3" key="1">
    <citation type="submission" date="2016-10" db="EMBL/GenBank/DDBJ databases">
        <authorList>
            <person name="Varghese N."/>
            <person name="Submissions S."/>
        </authorList>
    </citation>
    <scope>NUCLEOTIDE SEQUENCE [LARGE SCALE GENOMIC DNA]</scope>
    <source>
        <strain evidence="3">IMMIB L-1606</strain>
    </source>
</reference>
<dbReference type="Proteomes" id="UP000198751">
    <property type="component" value="Chromosome I"/>
</dbReference>
<evidence type="ECO:0008006" key="4">
    <source>
        <dbReference type="Google" id="ProtNLM"/>
    </source>
</evidence>
<feature type="compositionally biased region" description="Low complexity" evidence="1">
    <location>
        <begin position="136"/>
        <end position="146"/>
    </location>
</feature>
<feature type="compositionally biased region" description="Low complexity" evidence="1">
    <location>
        <begin position="68"/>
        <end position="88"/>
    </location>
</feature>
<protein>
    <recommendedName>
        <fullName evidence="4">Sporulation and spore germination</fullName>
    </recommendedName>
</protein>
<proteinExistence type="predicted"/>